<evidence type="ECO:0000256" key="1">
    <source>
        <dbReference type="ARBA" id="ARBA00004635"/>
    </source>
</evidence>
<dbReference type="Gene3D" id="3.40.190.10">
    <property type="entry name" value="Periplasmic binding protein-like II"/>
    <property type="match status" value="2"/>
</dbReference>
<name>A0A1G9YRY7_9FIRM</name>
<dbReference type="SUPFAM" id="SSF53850">
    <property type="entry name" value="Periplasmic binding protein-like II"/>
    <property type="match status" value="1"/>
</dbReference>
<accession>A0A1G9YRY7</accession>
<comment type="subcellular location">
    <subcellularLocation>
        <location evidence="1">Membrane</location>
        <topology evidence="1">Lipid-anchor</topology>
    </subcellularLocation>
</comment>
<feature type="lipid moiety-binding region" description="S-diacylglycerol cysteine" evidence="7">
    <location>
        <position position="24"/>
    </location>
</feature>
<sequence>MKTSKKGLIAALIAVSSLVALSACSAAPAAASSTGAGSAAASSTEASSAAASSAAASSGAAKVLKVGASPAPHAEILEFVKDQLKEKGIDLQIVEFTDYVLPNNALDSGELDANYFQHKPYLDDFNTKNGTKLASAAAIHFEPLGVYPGKSADIKNITEGAQIAVPNDTTNEARALQLLASLKVIELKPNAGLLATAKDITANPKKVKIIETEAAQLPRTLQDVDFAVINGNYALEAKIADKVLATEDKSSEGAKKFANIIAVKQGDEGREDIKALIAALQSDATKKFIEEKYGVSVVPVF</sequence>
<evidence type="ECO:0000313" key="9">
    <source>
        <dbReference type="EMBL" id="SDN11261.1"/>
    </source>
</evidence>
<keyword evidence="4" id="KW-0564">Palmitate</keyword>
<dbReference type="AlphaFoldDB" id="A0A1G9YRY7"/>
<comment type="similarity">
    <text evidence="6">Belongs to the nlpA lipoprotein family.</text>
</comment>
<dbReference type="Proteomes" id="UP000199182">
    <property type="component" value="Unassembled WGS sequence"/>
</dbReference>
<dbReference type="RefSeq" id="WP_092639325.1">
    <property type="nucleotide sequence ID" value="NZ_FNID01000011.1"/>
</dbReference>
<reference evidence="9 10" key="1">
    <citation type="submission" date="2016-10" db="EMBL/GenBank/DDBJ databases">
        <authorList>
            <person name="de Groot N.N."/>
        </authorList>
    </citation>
    <scope>NUCLEOTIDE SEQUENCE [LARGE SCALE GENOMIC DNA]</scope>
    <source>
        <strain evidence="9 10">CGMCC 1.5012</strain>
    </source>
</reference>
<evidence type="ECO:0000256" key="4">
    <source>
        <dbReference type="ARBA" id="ARBA00023139"/>
    </source>
</evidence>
<dbReference type="PANTHER" id="PTHR30429">
    <property type="entry name" value="D-METHIONINE-BINDING LIPOPROTEIN METQ"/>
    <property type="match status" value="1"/>
</dbReference>
<evidence type="ECO:0000256" key="3">
    <source>
        <dbReference type="ARBA" id="ARBA00023136"/>
    </source>
</evidence>
<organism evidence="9 10">
    <name type="scientific">Acetanaerobacterium elongatum</name>
    <dbReference type="NCBI Taxonomy" id="258515"/>
    <lineage>
        <taxon>Bacteria</taxon>
        <taxon>Bacillati</taxon>
        <taxon>Bacillota</taxon>
        <taxon>Clostridia</taxon>
        <taxon>Eubacteriales</taxon>
        <taxon>Oscillospiraceae</taxon>
        <taxon>Acetanaerobacterium</taxon>
    </lineage>
</organism>
<evidence type="ECO:0000256" key="8">
    <source>
        <dbReference type="SAM" id="SignalP"/>
    </source>
</evidence>
<keyword evidence="3" id="KW-0472">Membrane</keyword>
<dbReference type="PIRSF" id="PIRSF002854">
    <property type="entry name" value="MetQ"/>
    <property type="match status" value="1"/>
</dbReference>
<evidence type="ECO:0000313" key="10">
    <source>
        <dbReference type="Proteomes" id="UP000199182"/>
    </source>
</evidence>
<protein>
    <recommendedName>
        <fullName evidence="6">Lipoprotein</fullName>
    </recommendedName>
</protein>
<gene>
    <name evidence="9" type="ORF">SAMN05192585_11176</name>
</gene>
<feature type="signal peptide" evidence="8">
    <location>
        <begin position="1"/>
        <end position="22"/>
    </location>
</feature>
<dbReference type="InterPro" id="IPR004872">
    <property type="entry name" value="Lipoprotein_NlpA"/>
</dbReference>
<evidence type="ECO:0000256" key="5">
    <source>
        <dbReference type="ARBA" id="ARBA00023288"/>
    </source>
</evidence>
<keyword evidence="5 6" id="KW-0449">Lipoprotein</keyword>
<dbReference type="PROSITE" id="PS51257">
    <property type="entry name" value="PROKAR_LIPOPROTEIN"/>
    <property type="match status" value="1"/>
</dbReference>
<dbReference type="GO" id="GO:0016020">
    <property type="term" value="C:membrane"/>
    <property type="evidence" value="ECO:0007669"/>
    <property type="project" value="UniProtKB-SubCell"/>
</dbReference>
<evidence type="ECO:0000256" key="6">
    <source>
        <dbReference type="PIRNR" id="PIRNR002854"/>
    </source>
</evidence>
<dbReference type="STRING" id="258515.SAMN05192585_11176"/>
<dbReference type="CDD" id="cd13597">
    <property type="entry name" value="PBP2_lipoprotein_Tp32"/>
    <property type="match status" value="1"/>
</dbReference>
<dbReference type="OrthoDB" id="9812878at2"/>
<keyword evidence="2 8" id="KW-0732">Signal</keyword>
<feature type="chain" id="PRO_5039300813" description="Lipoprotein" evidence="8">
    <location>
        <begin position="23"/>
        <end position="301"/>
    </location>
</feature>
<dbReference type="Pfam" id="PF03180">
    <property type="entry name" value="Lipoprotein_9"/>
    <property type="match status" value="1"/>
</dbReference>
<evidence type="ECO:0000256" key="7">
    <source>
        <dbReference type="PIRSR" id="PIRSR002854-1"/>
    </source>
</evidence>
<dbReference type="PANTHER" id="PTHR30429:SF0">
    <property type="entry name" value="METHIONINE-BINDING LIPOPROTEIN METQ"/>
    <property type="match status" value="1"/>
</dbReference>
<keyword evidence="10" id="KW-1185">Reference proteome</keyword>
<proteinExistence type="inferred from homology"/>
<dbReference type="EMBL" id="FNID01000011">
    <property type="protein sequence ID" value="SDN11261.1"/>
    <property type="molecule type" value="Genomic_DNA"/>
</dbReference>
<evidence type="ECO:0000256" key="2">
    <source>
        <dbReference type="ARBA" id="ARBA00022729"/>
    </source>
</evidence>